<name>A0A8T0G7Z3_CERPU</name>
<gene>
    <name evidence="1" type="ORF">KC19_12G054800</name>
</gene>
<accession>A0A8T0G7Z3</accession>
<dbReference type="EMBL" id="CM026433">
    <property type="protein sequence ID" value="KAG0553998.1"/>
    <property type="molecule type" value="Genomic_DNA"/>
</dbReference>
<dbReference type="AlphaFoldDB" id="A0A8T0G7Z3"/>
<comment type="caution">
    <text evidence="1">The sequence shown here is derived from an EMBL/GenBank/DDBJ whole genome shotgun (WGS) entry which is preliminary data.</text>
</comment>
<reference evidence="1" key="1">
    <citation type="submission" date="2020-06" db="EMBL/GenBank/DDBJ databases">
        <title>WGS assembly of Ceratodon purpureus strain R40.</title>
        <authorList>
            <person name="Carey S.B."/>
            <person name="Jenkins J."/>
            <person name="Shu S."/>
            <person name="Lovell J.T."/>
            <person name="Sreedasyam A."/>
            <person name="Maumus F."/>
            <person name="Tiley G.P."/>
            <person name="Fernandez-Pozo N."/>
            <person name="Barry K."/>
            <person name="Chen C."/>
            <person name="Wang M."/>
            <person name="Lipzen A."/>
            <person name="Daum C."/>
            <person name="Saski C.A."/>
            <person name="Payton A.C."/>
            <person name="Mcbreen J.C."/>
            <person name="Conrad R.E."/>
            <person name="Kollar L.M."/>
            <person name="Olsson S."/>
            <person name="Huttunen S."/>
            <person name="Landis J.B."/>
            <person name="Wickett N.J."/>
            <person name="Johnson M.G."/>
            <person name="Rensing S.A."/>
            <person name="Grimwood J."/>
            <person name="Schmutz J."/>
            <person name="Mcdaniel S.F."/>
        </authorList>
    </citation>
    <scope>NUCLEOTIDE SEQUENCE</scope>
    <source>
        <strain evidence="1">R40</strain>
    </source>
</reference>
<dbReference type="Proteomes" id="UP000822688">
    <property type="component" value="Chromosome 12"/>
</dbReference>
<proteinExistence type="predicted"/>
<keyword evidence="2" id="KW-1185">Reference proteome</keyword>
<organism evidence="1 2">
    <name type="scientific">Ceratodon purpureus</name>
    <name type="common">Fire moss</name>
    <name type="synonym">Dicranum purpureum</name>
    <dbReference type="NCBI Taxonomy" id="3225"/>
    <lineage>
        <taxon>Eukaryota</taxon>
        <taxon>Viridiplantae</taxon>
        <taxon>Streptophyta</taxon>
        <taxon>Embryophyta</taxon>
        <taxon>Bryophyta</taxon>
        <taxon>Bryophytina</taxon>
        <taxon>Bryopsida</taxon>
        <taxon>Dicranidae</taxon>
        <taxon>Pseudoditrichales</taxon>
        <taxon>Ditrichaceae</taxon>
        <taxon>Ceratodon</taxon>
    </lineage>
</organism>
<sequence length="149" mass="16054">MVYTLYPHCRFVHLITITAENSLSSLSTGAEWGAGEHQGGLVPSSSSSYTSIQHRELGPNAQVVDFLYRRWVEAGGCVTSVLASKACGYSSSFGTRRPLWAGGDVSRYSPLTLSGTFFDVSRAHRIISVLKTRKHLAVSVNKACVSEGG</sequence>
<protein>
    <submittedName>
        <fullName evidence="1">Uncharacterized protein</fullName>
    </submittedName>
</protein>
<evidence type="ECO:0000313" key="1">
    <source>
        <dbReference type="EMBL" id="KAG0553998.1"/>
    </source>
</evidence>
<evidence type="ECO:0000313" key="2">
    <source>
        <dbReference type="Proteomes" id="UP000822688"/>
    </source>
</evidence>